<accession>A0A4S8JSK2</accession>
<evidence type="ECO:0000313" key="1">
    <source>
        <dbReference type="EMBL" id="THU65080.1"/>
    </source>
</evidence>
<sequence length="103" mass="11718">MRLTCSLTLARGGPSTYRMMSFGTHDQVVDDGFDERNLPEYCEPLSEIIKGVIHRVRDVLPAPFDFTQTWVDGAPKHGRLMFGGHSEMDVPYYVMVPLHLLCF</sequence>
<evidence type="ECO:0000313" key="2">
    <source>
        <dbReference type="Proteomes" id="UP000317650"/>
    </source>
</evidence>
<reference evidence="1 2" key="1">
    <citation type="journal article" date="2019" name="Nat. Plants">
        <title>Genome sequencing of Musa balbisiana reveals subgenome evolution and function divergence in polyploid bananas.</title>
        <authorList>
            <person name="Yao X."/>
        </authorList>
    </citation>
    <scope>NUCLEOTIDE SEQUENCE [LARGE SCALE GENOMIC DNA]</scope>
    <source>
        <strain evidence="2">cv. DH-PKW</strain>
        <tissue evidence="1">Leaves</tissue>
    </source>
</reference>
<gene>
    <name evidence="1" type="ORF">C4D60_Mb01t33370</name>
</gene>
<proteinExistence type="predicted"/>
<dbReference type="AlphaFoldDB" id="A0A4S8JSK2"/>
<keyword evidence="2" id="KW-1185">Reference proteome</keyword>
<comment type="caution">
    <text evidence="1">The sequence shown here is derived from an EMBL/GenBank/DDBJ whole genome shotgun (WGS) entry which is preliminary data.</text>
</comment>
<dbReference type="EMBL" id="PYDT01000004">
    <property type="protein sequence ID" value="THU65080.1"/>
    <property type="molecule type" value="Genomic_DNA"/>
</dbReference>
<protein>
    <submittedName>
        <fullName evidence="1">Uncharacterized protein</fullName>
    </submittedName>
</protein>
<name>A0A4S8JSK2_MUSBA</name>
<dbReference type="Proteomes" id="UP000317650">
    <property type="component" value="Chromosome 1"/>
</dbReference>
<organism evidence="1 2">
    <name type="scientific">Musa balbisiana</name>
    <name type="common">Banana</name>
    <dbReference type="NCBI Taxonomy" id="52838"/>
    <lineage>
        <taxon>Eukaryota</taxon>
        <taxon>Viridiplantae</taxon>
        <taxon>Streptophyta</taxon>
        <taxon>Embryophyta</taxon>
        <taxon>Tracheophyta</taxon>
        <taxon>Spermatophyta</taxon>
        <taxon>Magnoliopsida</taxon>
        <taxon>Liliopsida</taxon>
        <taxon>Zingiberales</taxon>
        <taxon>Musaceae</taxon>
        <taxon>Musa</taxon>
    </lineage>
</organism>